<evidence type="ECO:0000313" key="2">
    <source>
        <dbReference type="Proteomes" id="UP000048984"/>
    </source>
</evidence>
<dbReference type="STRING" id="665126.ABB55_26605"/>
<reference evidence="1 2" key="1">
    <citation type="submission" date="2015-09" db="EMBL/GenBank/DDBJ databases">
        <authorList>
            <person name="Jackson K.R."/>
            <person name="Lunt B.L."/>
            <person name="Fisher J.N.B."/>
            <person name="Gardner A.V."/>
            <person name="Bailey M.E."/>
            <person name="Deus L.M."/>
            <person name="Earl A.S."/>
            <person name="Gibby P.D."/>
            <person name="Hartmann K.A."/>
            <person name="Liu J.E."/>
            <person name="Manci A.M."/>
            <person name="Nielsen D.A."/>
            <person name="Solomon M.B."/>
            <person name="Breakwell D.P."/>
            <person name="Burnett S.H."/>
            <person name="Grose J.H."/>
        </authorList>
    </citation>
    <scope>NUCLEOTIDE SEQUENCE [LARGE SCALE GENOMIC DNA]</scope>
    <source>
        <strain evidence="1 2">16</strain>
    </source>
</reference>
<dbReference type="InterPro" id="IPR002808">
    <property type="entry name" value="AdoCbi_amidolase"/>
</dbReference>
<dbReference type="EMBL" id="LJYW01000001">
    <property type="protein sequence ID" value="KPL55367.1"/>
    <property type="molecule type" value="Genomic_DNA"/>
</dbReference>
<proteinExistence type="predicted"/>
<evidence type="ECO:0000313" key="1">
    <source>
        <dbReference type="EMBL" id="KPL55367.1"/>
    </source>
</evidence>
<protein>
    <recommendedName>
        <fullName evidence="3">Adenosylcobinamide amidohydrolase</fullName>
    </recommendedName>
</protein>
<organism evidence="1 2">
    <name type="scientific">Prosthecodimorpha hirschii</name>
    <dbReference type="NCBI Taxonomy" id="665126"/>
    <lineage>
        <taxon>Bacteria</taxon>
        <taxon>Pseudomonadati</taxon>
        <taxon>Pseudomonadota</taxon>
        <taxon>Alphaproteobacteria</taxon>
        <taxon>Hyphomicrobiales</taxon>
        <taxon>Ancalomicrobiaceae</taxon>
        <taxon>Prosthecodimorpha</taxon>
    </lineage>
</organism>
<keyword evidence="2" id="KW-1185">Reference proteome</keyword>
<name>A0A0P6VV40_9HYPH</name>
<dbReference type="Proteomes" id="UP000048984">
    <property type="component" value="Unassembled WGS sequence"/>
</dbReference>
<comment type="caution">
    <text evidence="1">The sequence shown here is derived from an EMBL/GenBank/DDBJ whole genome shotgun (WGS) entry which is preliminary data.</text>
</comment>
<sequence length="225" mass="23059">MSVADIAIDCRQPWLIARFSGPRRMLSWSPNRPGFSLADTVAWLEVTNADVVDLTDPAAYLRARLAAAGLERAVGLMTARDVRRHHLTRSTVDGIGAVALVTAGLTNGERIGERCHDPALPAVAGTINALVHVSVPLTRAAFLEAMSLAVQARTVAVAEAGIRRGGAVVTGTGTDCLVVAAPSGPDPAIHAGLHTAIGEAVGAAVLSATRAAVAGWVADQTGTAP</sequence>
<accession>A0A0P6VV40</accession>
<gene>
    <name evidence="1" type="ORF">ABB55_26605</name>
</gene>
<dbReference type="AlphaFoldDB" id="A0A0P6VV40"/>
<evidence type="ECO:0008006" key="3">
    <source>
        <dbReference type="Google" id="ProtNLM"/>
    </source>
</evidence>
<reference evidence="1 2" key="2">
    <citation type="submission" date="2015-10" db="EMBL/GenBank/DDBJ databases">
        <title>Draft Genome Sequence of Prosthecomicrobium hirschii ATCC 27832.</title>
        <authorList>
            <person name="Daniel J."/>
            <person name="Givan S.A."/>
            <person name="Brun Y.V."/>
            <person name="Brown P.J."/>
        </authorList>
    </citation>
    <scope>NUCLEOTIDE SEQUENCE [LARGE SCALE GENOMIC DNA]</scope>
    <source>
        <strain evidence="1 2">16</strain>
    </source>
</reference>
<dbReference type="PANTHER" id="PTHR35336:SF5">
    <property type="entry name" value="ADENOSYLCOBINAMIDE AMIDOHYDROLASE"/>
    <property type="match status" value="1"/>
</dbReference>
<dbReference type="InterPro" id="IPR052209">
    <property type="entry name" value="CbiZ"/>
</dbReference>
<dbReference type="Pfam" id="PF01955">
    <property type="entry name" value="CbiZ"/>
    <property type="match status" value="1"/>
</dbReference>
<dbReference type="PANTHER" id="PTHR35336">
    <property type="entry name" value="ADENOSYLCOBINAMIDE AMIDOHYDROLASE"/>
    <property type="match status" value="1"/>
</dbReference>
<dbReference type="RefSeq" id="WP_054361533.1">
    <property type="nucleotide sequence ID" value="NZ_LJYW01000001.1"/>
</dbReference>